<organism evidence="1 2">
    <name type="scientific">Platysternon megacephalum</name>
    <name type="common">big-headed turtle</name>
    <dbReference type="NCBI Taxonomy" id="55544"/>
    <lineage>
        <taxon>Eukaryota</taxon>
        <taxon>Metazoa</taxon>
        <taxon>Chordata</taxon>
        <taxon>Craniata</taxon>
        <taxon>Vertebrata</taxon>
        <taxon>Euteleostomi</taxon>
        <taxon>Archelosauria</taxon>
        <taxon>Testudinata</taxon>
        <taxon>Testudines</taxon>
        <taxon>Cryptodira</taxon>
        <taxon>Durocryptodira</taxon>
        <taxon>Testudinoidea</taxon>
        <taxon>Platysternidae</taxon>
        <taxon>Platysternon</taxon>
    </lineage>
</organism>
<dbReference type="AlphaFoldDB" id="A0A4D9DHU8"/>
<proteinExistence type="predicted"/>
<keyword evidence="1" id="KW-0808">Transferase</keyword>
<reference evidence="1 2" key="2">
    <citation type="submission" date="2019-04" db="EMBL/GenBank/DDBJ databases">
        <title>The genome sequence of big-headed turtle.</title>
        <authorList>
            <person name="Gong S."/>
        </authorList>
    </citation>
    <scope>NUCLEOTIDE SEQUENCE [LARGE SCALE GENOMIC DNA]</scope>
    <source>
        <strain evidence="1">DO16091913</strain>
        <tissue evidence="1">Muscle</tissue>
    </source>
</reference>
<evidence type="ECO:0000313" key="1">
    <source>
        <dbReference type="EMBL" id="TFJ96860.1"/>
    </source>
</evidence>
<reference evidence="1 2" key="1">
    <citation type="submission" date="2019-04" db="EMBL/GenBank/DDBJ databases">
        <title>Draft genome of the big-headed turtle Platysternon megacephalum.</title>
        <authorList>
            <person name="Gong S."/>
        </authorList>
    </citation>
    <scope>NUCLEOTIDE SEQUENCE [LARGE SCALE GENOMIC DNA]</scope>
    <source>
        <strain evidence="1">DO16091913</strain>
        <tissue evidence="1">Muscle</tissue>
    </source>
</reference>
<name>A0A4D9DHU8_9SAUR</name>
<evidence type="ECO:0000313" key="2">
    <source>
        <dbReference type="Proteomes" id="UP000297703"/>
    </source>
</evidence>
<keyword evidence="1" id="KW-0328">Glycosyltransferase</keyword>
<dbReference type="GO" id="GO:0016757">
    <property type="term" value="F:glycosyltransferase activity"/>
    <property type="evidence" value="ECO:0007669"/>
    <property type="project" value="UniProtKB-KW"/>
</dbReference>
<gene>
    <name evidence="1" type="ORF">DR999_PMT21331</name>
</gene>
<dbReference type="EMBL" id="QXTE01000569">
    <property type="protein sequence ID" value="TFJ96860.1"/>
    <property type="molecule type" value="Genomic_DNA"/>
</dbReference>
<dbReference type="Proteomes" id="UP000297703">
    <property type="component" value="Unassembled WGS sequence"/>
</dbReference>
<accession>A0A4D9DHU8</accession>
<sequence>MAGEASVATSEVRTCCLAWIRRLSSQVDFNPGKWFPSRQCSQRKLWGCLATMANCLPGASHRPSWLVSALCSQSAVRVERGGRVKKPPWSLTRRIPGRRQERLRRELWGQRLELEGWVQA</sequence>
<protein>
    <submittedName>
        <fullName evidence="1">Glycoprotein-N-acetylgalactosamine 3-beta-galactosyltransferase 1-B</fullName>
    </submittedName>
</protein>
<comment type="caution">
    <text evidence="1">The sequence shown here is derived from an EMBL/GenBank/DDBJ whole genome shotgun (WGS) entry which is preliminary data.</text>
</comment>
<keyword evidence="2" id="KW-1185">Reference proteome</keyword>